<dbReference type="Proteomes" id="UP001150924">
    <property type="component" value="Unassembled WGS sequence"/>
</dbReference>
<name>A0A9X3IU77_9BACT</name>
<dbReference type="EMBL" id="JAPNKE010000002">
    <property type="protein sequence ID" value="MCY1004812.1"/>
    <property type="molecule type" value="Genomic_DNA"/>
</dbReference>
<dbReference type="RefSeq" id="WP_267766410.1">
    <property type="nucleotide sequence ID" value="NZ_JAPNKE010000002.1"/>
</dbReference>
<gene>
    <name evidence="1" type="ORF">OV079_04335</name>
</gene>
<evidence type="ECO:0000313" key="2">
    <source>
        <dbReference type="Proteomes" id="UP001150924"/>
    </source>
</evidence>
<evidence type="ECO:0000313" key="1">
    <source>
        <dbReference type="EMBL" id="MCY1004812.1"/>
    </source>
</evidence>
<dbReference type="InterPro" id="IPR045584">
    <property type="entry name" value="Pilin-like"/>
</dbReference>
<proteinExistence type="predicted"/>
<dbReference type="SUPFAM" id="SSF54523">
    <property type="entry name" value="Pili subunits"/>
    <property type="match status" value="1"/>
</dbReference>
<comment type="caution">
    <text evidence="1">The sequence shown here is derived from an EMBL/GenBank/DDBJ whole genome shotgun (WGS) entry which is preliminary data.</text>
</comment>
<organism evidence="1 2">
    <name type="scientific">Nannocystis pusilla</name>
    <dbReference type="NCBI Taxonomy" id="889268"/>
    <lineage>
        <taxon>Bacteria</taxon>
        <taxon>Pseudomonadati</taxon>
        <taxon>Myxococcota</taxon>
        <taxon>Polyangia</taxon>
        <taxon>Nannocystales</taxon>
        <taxon>Nannocystaceae</taxon>
        <taxon>Nannocystis</taxon>
    </lineage>
</organism>
<accession>A0A9X3IU77</accession>
<reference evidence="1" key="1">
    <citation type="submission" date="2022-11" db="EMBL/GenBank/DDBJ databases">
        <title>Minimal conservation of predation-associated metabolite biosynthetic gene clusters underscores biosynthetic potential of Myxococcota including descriptions for ten novel species: Archangium lansinium sp. nov., Myxococcus landrumus sp. nov., Nannocystis bai.</title>
        <authorList>
            <person name="Ahearne A."/>
            <person name="Stevens C."/>
            <person name="Phillips K."/>
        </authorList>
    </citation>
    <scope>NUCLEOTIDE SEQUENCE</scope>
    <source>
        <strain evidence="1">Na p29</strain>
    </source>
</reference>
<dbReference type="AlphaFoldDB" id="A0A9X3IU77"/>
<protein>
    <submittedName>
        <fullName evidence="1">Uncharacterized protein</fullName>
    </submittedName>
</protein>
<keyword evidence="2" id="KW-1185">Reference proteome</keyword>
<sequence>MSPVFQRLVRPVLDGLSLLVFLFAVTCAVRHMLGPGCSGYACLDSARDELQTSAALLEQQAHLDLDGLQASLAHGDSLTELHVPGRRGRLEPLDPWQRPLVLRPLDGEWLLELRSRGQDGRLDTDDDLYFRMTRAGEAVFDAETARHMP</sequence>